<evidence type="ECO:0000313" key="2">
    <source>
        <dbReference type="EMBL" id="KAH7262803.1"/>
    </source>
</evidence>
<sequence>MHGTLMESIEHVGESPVFNHITASLLAGGNPSDSPSSKPASNNPPITTRSDGHLFSEEASYKREACTSASTPKIPHSSSEQTANLAIVYGLIDLIPTHTSTPGPECLSRKVNRIQDVKQHLARRHYITETESQATDDNIEGVSPSAQSSLKGRVDRRLPPEGQWYTIWDTLFKGMRPELGPYLGNTEEEIIGITRKICRRRSNEAVSRFLIQQGLPASRIDLFQGLMMGLLEVLKDCSNGQQSESGLGKLPEILLDKALENHPRHAQTPIDGTNSPKETDKSESQNISTPSSQVQSPSVKNGSLLLHELSGLGDWGSILDRSVPTLYNESSVNEMPVLMHFGELDFDVQNLNFAHRKGKGWRNLTYGSAMNVTFRTALHLVEFVRTILVSISTTRNTVKVPTL</sequence>
<dbReference type="AlphaFoldDB" id="A0A8K0S7W2"/>
<dbReference type="Proteomes" id="UP000813427">
    <property type="component" value="Unassembled WGS sequence"/>
</dbReference>
<comment type="caution">
    <text evidence="2">The sequence shown here is derived from an EMBL/GenBank/DDBJ whole genome shotgun (WGS) entry which is preliminary data.</text>
</comment>
<proteinExistence type="predicted"/>
<protein>
    <submittedName>
        <fullName evidence="2">Uncharacterized protein</fullName>
    </submittedName>
</protein>
<dbReference type="OrthoDB" id="3521097at2759"/>
<feature type="region of interest" description="Disordered" evidence="1">
    <location>
        <begin position="264"/>
        <end position="298"/>
    </location>
</feature>
<feature type="compositionally biased region" description="Low complexity" evidence="1">
    <location>
        <begin position="30"/>
        <end position="45"/>
    </location>
</feature>
<gene>
    <name evidence="2" type="ORF">BKA59DRAFT_551071</name>
</gene>
<reference evidence="2" key="1">
    <citation type="journal article" date="2021" name="Nat. Commun.">
        <title>Genetic determinants of endophytism in the Arabidopsis root mycobiome.</title>
        <authorList>
            <person name="Mesny F."/>
            <person name="Miyauchi S."/>
            <person name="Thiergart T."/>
            <person name="Pickel B."/>
            <person name="Atanasova L."/>
            <person name="Karlsson M."/>
            <person name="Huettel B."/>
            <person name="Barry K.W."/>
            <person name="Haridas S."/>
            <person name="Chen C."/>
            <person name="Bauer D."/>
            <person name="Andreopoulos W."/>
            <person name="Pangilinan J."/>
            <person name="LaButti K."/>
            <person name="Riley R."/>
            <person name="Lipzen A."/>
            <person name="Clum A."/>
            <person name="Drula E."/>
            <person name="Henrissat B."/>
            <person name="Kohler A."/>
            <person name="Grigoriev I.V."/>
            <person name="Martin F.M."/>
            <person name="Hacquard S."/>
        </authorList>
    </citation>
    <scope>NUCLEOTIDE SEQUENCE</scope>
    <source>
        <strain evidence="2">MPI-SDFR-AT-0068</strain>
    </source>
</reference>
<evidence type="ECO:0000256" key="1">
    <source>
        <dbReference type="SAM" id="MobiDB-lite"/>
    </source>
</evidence>
<keyword evidence="3" id="KW-1185">Reference proteome</keyword>
<accession>A0A8K0S7W2</accession>
<evidence type="ECO:0000313" key="3">
    <source>
        <dbReference type="Proteomes" id="UP000813427"/>
    </source>
</evidence>
<dbReference type="EMBL" id="JAGPXF010000001">
    <property type="protein sequence ID" value="KAH7262803.1"/>
    <property type="molecule type" value="Genomic_DNA"/>
</dbReference>
<name>A0A8K0S7W2_9HYPO</name>
<feature type="region of interest" description="Disordered" evidence="1">
    <location>
        <begin position="129"/>
        <end position="153"/>
    </location>
</feature>
<feature type="region of interest" description="Disordered" evidence="1">
    <location>
        <begin position="24"/>
        <end position="51"/>
    </location>
</feature>
<organism evidence="2 3">
    <name type="scientific">Fusarium tricinctum</name>
    <dbReference type="NCBI Taxonomy" id="61284"/>
    <lineage>
        <taxon>Eukaryota</taxon>
        <taxon>Fungi</taxon>
        <taxon>Dikarya</taxon>
        <taxon>Ascomycota</taxon>
        <taxon>Pezizomycotina</taxon>
        <taxon>Sordariomycetes</taxon>
        <taxon>Hypocreomycetidae</taxon>
        <taxon>Hypocreales</taxon>
        <taxon>Nectriaceae</taxon>
        <taxon>Fusarium</taxon>
        <taxon>Fusarium tricinctum species complex</taxon>
    </lineage>
</organism>